<dbReference type="InterPro" id="IPR052767">
    <property type="entry name" value="Bact_com_dev_regulator"/>
</dbReference>
<dbReference type="Pfam" id="PF06133">
    <property type="entry name" value="Com_YlbF"/>
    <property type="match status" value="1"/>
</dbReference>
<organism evidence="1 2">
    <name type="scientific">Candidatus Enterococcus wittei</name>
    <dbReference type="NCBI Taxonomy" id="1987383"/>
    <lineage>
        <taxon>Bacteria</taxon>
        <taxon>Bacillati</taxon>
        <taxon>Bacillota</taxon>
        <taxon>Bacilli</taxon>
        <taxon>Lactobacillales</taxon>
        <taxon>Enterococcaceae</taxon>
        <taxon>Enterococcus</taxon>
    </lineage>
</organism>
<sequence length="124" mass="14526">MRVETSIQLEVDKLIELLTTHETILRYKELEKKVKKSPYLKQQTEALKQAQKDAVNFAHYGKKEAEKEAIRRIETLTQEIDTHPLVVAYRAQLVQANELLQHLTQLIQTEINHYIEEEDNASKD</sequence>
<dbReference type="STRING" id="1987383.A5844_001061"/>
<dbReference type="RefSeq" id="WP_086284240.1">
    <property type="nucleotide sequence ID" value="NZ_NGMO01000002.1"/>
</dbReference>
<evidence type="ECO:0008006" key="3">
    <source>
        <dbReference type="Google" id="ProtNLM"/>
    </source>
</evidence>
<dbReference type="PANTHER" id="PTHR38448:SF1">
    <property type="entry name" value="YLBF FAMILY REGULATOR"/>
    <property type="match status" value="1"/>
</dbReference>
<name>A0A242JZT6_9ENTE</name>
<dbReference type="Proteomes" id="UP000194933">
    <property type="component" value="Unassembled WGS sequence"/>
</dbReference>
<accession>A0A242JZT6</accession>
<protein>
    <recommendedName>
        <fullName evidence="3">Cell fate regulator YmcA, YheA/YmcA/DUF963 family (Controls sporulation, competence, biofilm development)</fullName>
    </recommendedName>
</protein>
<dbReference type="EMBL" id="NGMO01000002">
    <property type="protein sequence ID" value="OTP10927.1"/>
    <property type="molecule type" value="Genomic_DNA"/>
</dbReference>
<dbReference type="Gene3D" id="1.20.1500.10">
    <property type="entry name" value="YheA/YmcA-like"/>
    <property type="match status" value="1"/>
</dbReference>
<dbReference type="InterPro" id="IPR016783">
    <property type="entry name" value="Biofilm_formation_YmcA"/>
</dbReference>
<dbReference type="SUPFAM" id="SSF158622">
    <property type="entry name" value="YheA/YmcA-like"/>
    <property type="match status" value="1"/>
</dbReference>
<dbReference type="InterPro" id="IPR023378">
    <property type="entry name" value="YheA/YmcA-like_dom_sf"/>
</dbReference>
<dbReference type="AlphaFoldDB" id="A0A242JZT6"/>
<reference evidence="1 2" key="1">
    <citation type="submission" date="2017-05" db="EMBL/GenBank/DDBJ databases">
        <title>The Genome Sequence of Enterococcus sp. 10A9_DIV0425.</title>
        <authorList>
            <consortium name="The Broad Institute Genomics Platform"/>
            <consortium name="The Broad Institute Genomic Center for Infectious Diseases"/>
            <person name="Earl A."/>
            <person name="Manson A."/>
            <person name="Schwartman J."/>
            <person name="Gilmore M."/>
            <person name="Abouelleil A."/>
            <person name="Cao P."/>
            <person name="Chapman S."/>
            <person name="Cusick C."/>
            <person name="Shea T."/>
            <person name="Young S."/>
            <person name="Neafsey D."/>
            <person name="Nusbaum C."/>
            <person name="Birren B."/>
        </authorList>
    </citation>
    <scope>NUCLEOTIDE SEQUENCE [LARGE SCALE GENOMIC DNA]</scope>
    <source>
        <strain evidence="1 2">10A9_DIV0425</strain>
    </source>
</reference>
<comment type="caution">
    <text evidence="1">The sequence shown here is derived from an EMBL/GenBank/DDBJ whole genome shotgun (WGS) entry which is preliminary data.</text>
</comment>
<proteinExistence type="predicted"/>
<dbReference type="PIRSF" id="PIRSF021287">
    <property type="entry name" value="Biofilm_formation_YmcA"/>
    <property type="match status" value="1"/>
</dbReference>
<dbReference type="InterPro" id="IPR010368">
    <property type="entry name" value="Com_YlbF"/>
</dbReference>
<dbReference type="PANTHER" id="PTHR38448">
    <property type="entry name" value="REGULATORY PROTEIN YLBF-RELATED"/>
    <property type="match status" value="1"/>
</dbReference>
<gene>
    <name evidence="1" type="ORF">A5844_001061</name>
</gene>
<evidence type="ECO:0000313" key="2">
    <source>
        <dbReference type="Proteomes" id="UP000194933"/>
    </source>
</evidence>
<keyword evidence="2" id="KW-1185">Reference proteome</keyword>
<evidence type="ECO:0000313" key="1">
    <source>
        <dbReference type="EMBL" id="OTP10927.1"/>
    </source>
</evidence>